<dbReference type="SUPFAM" id="SSF158472">
    <property type="entry name" value="HAMP domain-like"/>
    <property type="match status" value="2"/>
</dbReference>
<dbReference type="PANTHER" id="PTHR32089:SF120">
    <property type="entry name" value="METHYL-ACCEPTING CHEMOTAXIS PROTEIN TLPQ"/>
    <property type="match status" value="1"/>
</dbReference>
<dbReference type="PANTHER" id="PTHR32089">
    <property type="entry name" value="METHYL-ACCEPTING CHEMOTAXIS PROTEIN MCPB"/>
    <property type="match status" value="1"/>
</dbReference>
<dbReference type="Pfam" id="PF00672">
    <property type="entry name" value="HAMP"/>
    <property type="match status" value="3"/>
</dbReference>
<keyword evidence="3" id="KW-0175">Coiled coil</keyword>
<dbReference type="InterPro" id="IPR003660">
    <property type="entry name" value="HAMP_dom"/>
</dbReference>
<dbReference type="SUPFAM" id="SSF58104">
    <property type="entry name" value="Methyl-accepting chemotaxis protein (MCP) signaling domain"/>
    <property type="match status" value="1"/>
</dbReference>
<protein>
    <submittedName>
        <fullName evidence="7">Methyl-accepting chemotaxis sensor/transducer protein</fullName>
    </submittedName>
</protein>
<dbReference type="InterPro" id="IPR004089">
    <property type="entry name" value="MCPsignal_dom"/>
</dbReference>
<feature type="domain" description="HAMP" evidence="6">
    <location>
        <begin position="345"/>
        <end position="397"/>
    </location>
</feature>
<keyword evidence="4" id="KW-1133">Transmembrane helix</keyword>
<keyword evidence="4" id="KW-0812">Transmembrane</keyword>
<feature type="domain" description="Methyl-accepting transducer" evidence="5">
    <location>
        <begin position="402"/>
        <end position="638"/>
    </location>
</feature>
<keyword evidence="1" id="KW-0807">Transducer</keyword>
<dbReference type="GO" id="GO:0006935">
    <property type="term" value="P:chemotaxis"/>
    <property type="evidence" value="ECO:0007669"/>
    <property type="project" value="InterPro"/>
</dbReference>
<feature type="transmembrane region" description="Helical" evidence="4">
    <location>
        <begin position="26"/>
        <end position="47"/>
    </location>
</feature>
<comment type="similarity">
    <text evidence="2">Belongs to the methyl-accepting chemotaxis (MCP) protein family.</text>
</comment>
<dbReference type="Gene3D" id="1.10.287.950">
    <property type="entry name" value="Methyl-accepting chemotaxis protein"/>
    <property type="match status" value="1"/>
</dbReference>
<proteinExistence type="inferred from homology"/>
<dbReference type="PRINTS" id="PR00260">
    <property type="entry name" value="CHEMTRNSDUCR"/>
</dbReference>
<feature type="domain" description="HAMP" evidence="6">
    <location>
        <begin position="292"/>
        <end position="338"/>
    </location>
</feature>
<evidence type="ECO:0000256" key="3">
    <source>
        <dbReference type="SAM" id="Coils"/>
    </source>
</evidence>
<feature type="domain" description="HAMP" evidence="6">
    <location>
        <begin position="220"/>
        <end position="272"/>
    </location>
</feature>
<feature type="coiled-coil region" evidence="3">
    <location>
        <begin position="631"/>
        <end position="668"/>
    </location>
</feature>
<dbReference type="Pfam" id="PF00015">
    <property type="entry name" value="MCPsignal"/>
    <property type="match status" value="1"/>
</dbReference>
<dbReference type="SMART" id="SM00304">
    <property type="entry name" value="HAMP"/>
    <property type="match status" value="3"/>
</dbReference>
<sequence>MANSLEAKSDTGVTGFLGHWSLRTKINLSVAFIFGLVIVAVTIHTVINEEDRMMAMFEMQAKDLTTLYFDSLNTMMLTGTMEQRTIFRKKMLSRDNVIEARVIRGEAVTQQFGRGEENESVVDDYDRRALTGEDIAVIRNQDNSRMLTVITPFRATKDTRGVNCLQCHTVEEGTVNGAVRISLSLDKIDAAVSKAFWVSVFANVTSILLGLLVLNYVLKSWVVNPLGRLIEVIQHRAEGDLSVRAPVTTGDEVGHLSTAFNSMSDGMDEASRREHERMEQEHDAAVALRDKVDQLLAAVNQVAQGNLEVEIAFSDDGAIGDLATQLQHMIRQIRDSIEEKHVAMTQLQNRVDLMLDVVSKAANGDMTGRLDTQGDDAMAKLAAGFQRMIERLNDLVTQVQHSGIQVASSSTAIAATAKEQEATVAEQAATTNEIVTTATEISATAKELLSTMEEVAMVSENTAVSAESGRAGLSRMENTMSQVVDAVQTISGKFEVLNEKASNINTVVTTITKVADQTNLLSLNAAIEAEKAGEYGYGFSVVAKEIRRLADQTAVATLDIELMIKEMQSAVSAGVMSMDKFSEQVRMSVADVGEMSTQLTQIIGQVQALSPRFETVHQGMQFQAEGADQINQSMIQLNEAAQQTVESLRESNSEIEKLNDAARRLQMGVTKFKV</sequence>
<evidence type="ECO:0000256" key="4">
    <source>
        <dbReference type="SAM" id="Phobius"/>
    </source>
</evidence>
<dbReference type="GO" id="GO:0016020">
    <property type="term" value="C:membrane"/>
    <property type="evidence" value="ECO:0007669"/>
    <property type="project" value="UniProtKB-SubCell"/>
</dbReference>
<evidence type="ECO:0000256" key="1">
    <source>
        <dbReference type="ARBA" id="ARBA00023224"/>
    </source>
</evidence>
<dbReference type="Gene3D" id="6.10.340.10">
    <property type="match status" value="2"/>
</dbReference>
<dbReference type="SMART" id="SM00283">
    <property type="entry name" value="MA"/>
    <property type="match status" value="1"/>
</dbReference>
<dbReference type="EMBL" id="UOFP01000228">
    <property type="protein sequence ID" value="VAW88605.1"/>
    <property type="molecule type" value="Genomic_DNA"/>
</dbReference>
<keyword evidence="4" id="KW-0472">Membrane</keyword>
<evidence type="ECO:0000259" key="6">
    <source>
        <dbReference type="PROSITE" id="PS50885"/>
    </source>
</evidence>
<dbReference type="GO" id="GO:0007165">
    <property type="term" value="P:signal transduction"/>
    <property type="evidence" value="ECO:0007669"/>
    <property type="project" value="UniProtKB-KW"/>
</dbReference>
<dbReference type="AlphaFoldDB" id="A0A3B0Z596"/>
<gene>
    <name evidence="7" type="ORF">MNBD_GAMMA18-160</name>
</gene>
<evidence type="ECO:0000256" key="2">
    <source>
        <dbReference type="ARBA" id="ARBA00029447"/>
    </source>
</evidence>
<reference evidence="7" key="1">
    <citation type="submission" date="2018-06" db="EMBL/GenBank/DDBJ databases">
        <authorList>
            <person name="Zhirakovskaya E."/>
        </authorList>
    </citation>
    <scope>NUCLEOTIDE SEQUENCE</scope>
</reference>
<feature type="transmembrane region" description="Helical" evidence="4">
    <location>
        <begin position="195"/>
        <end position="218"/>
    </location>
</feature>
<name>A0A3B0Z596_9ZZZZ</name>
<dbReference type="Gene3D" id="3.30.450.290">
    <property type="match status" value="1"/>
</dbReference>
<dbReference type="InterPro" id="IPR004090">
    <property type="entry name" value="Chemotax_Me-accpt_rcpt"/>
</dbReference>
<dbReference type="PROSITE" id="PS50111">
    <property type="entry name" value="CHEMOTAXIS_TRANSDUC_2"/>
    <property type="match status" value="1"/>
</dbReference>
<evidence type="ECO:0000259" key="5">
    <source>
        <dbReference type="PROSITE" id="PS50111"/>
    </source>
</evidence>
<organism evidence="7">
    <name type="scientific">hydrothermal vent metagenome</name>
    <dbReference type="NCBI Taxonomy" id="652676"/>
    <lineage>
        <taxon>unclassified sequences</taxon>
        <taxon>metagenomes</taxon>
        <taxon>ecological metagenomes</taxon>
    </lineage>
</organism>
<dbReference type="PROSITE" id="PS50885">
    <property type="entry name" value="HAMP"/>
    <property type="match status" value="3"/>
</dbReference>
<evidence type="ECO:0000313" key="7">
    <source>
        <dbReference type="EMBL" id="VAW88605.1"/>
    </source>
</evidence>
<accession>A0A3B0Z596</accession>
<dbReference type="CDD" id="cd06225">
    <property type="entry name" value="HAMP"/>
    <property type="match status" value="1"/>
</dbReference>
<dbReference type="GO" id="GO:0004888">
    <property type="term" value="F:transmembrane signaling receptor activity"/>
    <property type="evidence" value="ECO:0007669"/>
    <property type="project" value="InterPro"/>
</dbReference>